<reference evidence="2 3" key="1">
    <citation type="submission" date="2020-06" db="EMBL/GenBank/DDBJ databases">
        <title>WGS assembly of Ceratodon purpureus strain R40.</title>
        <authorList>
            <person name="Carey S.B."/>
            <person name="Jenkins J."/>
            <person name="Shu S."/>
            <person name="Lovell J.T."/>
            <person name="Sreedasyam A."/>
            <person name="Maumus F."/>
            <person name="Tiley G.P."/>
            <person name="Fernandez-Pozo N."/>
            <person name="Barry K."/>
            <person name="Chen C."/>
            <person name="Wang M."/>
            <person name="Lipzen A."/>
            <person name="Daum C."/>
            <person name="Saski C.A."/>
            <person name="Payton A.C."/>
            <person name="Mcbreen J.C."/>
            <person name="Conrad R.E."/>
            <person name="Kollar L.M."/>
            <person name="Olsson S."/>
            <person name="Huttunen S."/>
            <person name="Landis J.B."/>
            <person name="Wickett N.J."/>
            <person name="Johnson M.G."/>
            <person name="Rensing S.A."/>
            <person name="Grimwood J."/>
            <person name="Schmutz J."/>
            <person name="Mcdaniel S.F."/>
        </authorList>
    </citation>
    <scope>NUCLEOTIDE SEQUENCE [LARGE SCALE GENOMIC DNA]</scope>
    <source>
        <strain evidence="2 3">R40</strain>
    </source>
</reference>
<protein>
    <submittedName>
        <fullName evidence="2">Uncharacterized protein</fullName>
    </submittedName>
</protein>
<proteinExistence type="predicted"/>
<accession>A0A8T0GE82</accession>
<evidence type="ECO:0000313" key="2">
    <source>
        <dbReference type="EMBL" id="KAG0557333.1"/>
    </source>
</evidence>
<gene>
    <name evidence="2" type="ORF">KC19_11G121000</name>
</gene>
<feature type="region of interest" description="Disordered" evidence="1">
    <location>
        <begin position="1"/>
        <end position="46"/>
    </location>
</feature>
<evidence type="ECO:0000313" key="3">
    <source>
        <dbReference type="Proteomes" id="UP000822688"/>
    </source>
</evidence>
<keyword evidence="3" id="KW-1185">Reference proteome</keyword>
<comment type="caution">
    <text evidence="2">The sequence shown here is derived from an EMBL/GenBank/DDBJ whole genome shotgun (WGS) entry which is preliminary data.</text>
</comment>
<name>A0A8T0GE82_CERPU</name>
<dbReference type="EMBL" id="CM026432">
    <property type="protein sequence ID" value="KAG0557333.1"/>
    <property type="molecule type" value="Genomic_DNA"/>
</dbReference>
<evidence type="ECO:0000256" key="1">
    <source>
        <dbReference type="SAM" id="MobiDB-lite"/>
    </source>
</evidence>
<dbReference type="AlphaFoldDB" id="A0A8T0GE82"/>
<organism evidence="2 3">
    <name type="scientific">Ceratodon purpureus</name>
    <name type="common">Fire moss</name>
    <name type="synonym">Dicranum purpureum</name>
    <dbReference type="NCBI Taxonomy" id="3225"/>
    <lineage>
        <taxon>Eukaryota</taxon>
        <taxon>Viridiplantae</taxon>
        <taxon>Streptophyta</taxon>
        <taxon>Embryophyta</taxon>
        <taxon>Bryophyta</taxon>
        <taxon>Bryophytina</taxon>
        <taxon>Bryopsida</taxon>
        <taxon>Dicranidae</taxon>
        <taxon>Pseudoditrichales</taxon>
        <taxon>Ditrichaceae</taxon>
        <taxon>Ceratodon</taxon>
    </lineage>
</organism>
<sequence>MESQDPDDWQLPLSQLPIDPSQPSSSRGRLRDEAGPSERCVQPRTKPGISQFTLPALQLDNRALVIVLESEPTLSGNYQMVFEGCFENNNEGQMVSRISSEVGHRFWLQGQLNLLTRERRANFIAAVILRILEFLSV</sequence>
<dbReference type="Proteomes" id="UP000822688">
    <property type="component" value="Chromosome 11"/>
</dbReference>